<reference evidence="2 3" key="1">
    <citation type="submission" date="2020-01" db="EMBL/GenBank/DDBJ databases">
        <title>Investigation of new actinobacteria for the biodesulphurisation of diesel fuel.</title>
        <authorList>
            <person name="Athi Narayanan S.M."/>
        </authorList>
    </citation>
    <scope>NUCLEOTIDE SEQUENCE [LARGE SCALE GENOMIC DNA]</scope>
    <source>
        <strain evidence="2 3">213E</strain>
    </source>
</reference>
<keyword evidence="2" id="KW-0378">Hydrolase</keyword>
<sequence length="422" mass="45554">MELRHPTHRAYSRGFYPDDGRDFEVRLLLGYAGSGGSDAGEVLATIDGLDDGHPDAWAHAWLALGRRVASSARAAQAAGHTISAASAYLRAANYLSTAFDGLDGVGTDSARLAVFAEHRAAWDGFLECGPFTARRIAIPYEDTTLPGWFVRPDRATEGSATGGSAGRPTLVMVNGSDGSVSGVWCAGARAALDRGYNVLLFDGPGQQSMLFEHGTGFRPDWEAVLTPVTDTLLGLPGVDPDRLAVYGISQAGYWVPRALAVEHRYAAAVADPGVVDVSASWLAHLPKPLAAMLHDPTAAAKFDRDMKLGMTGQKALQRMWVWRARPYGWDGRYFDVLQKVREYTLTDEMAAQITTPMLITSPEGEQFWPGQSERLAAMMTSARTVVVEFTAADGASGHCQPMARALTAERMFDWLDATLTSR</sequence>
<dbReference type="EMBL" id="JAADZU010000006">
    <property type="protein sequence ID" value="NDK88550.1"/>
    <property type="molecule type" value="Genomic_DNA"/>
</dbReference>
<comment type="similarity">
    <text evidence="1">Belongs to the AB hydrolase superfamily.</text>
</comment>
<dbReference type="Gene3D" id="3.40.50.1820">
    <property type="entry name" value="alpha/beta hydrolase"/>
    <property type="match status" value="1"/>
</dbReference>
<evidence type="ECO:0000313" key="3">
    <source>
        <dbReference type="Proteomes" id="UP000466307"/>
    </source>
</evidence>
<name>A0A7K3LJZ7_9ACTN</name>
<dbReference type="Proteomes" id="UP000466307">
    <property type="component" value="Unassembled WGS sequence"/>
</dbReference>
<dbReference type="GO" id="GO:0004177">
    <property type="term" value="F:aminopeptidase activity"/>
    <property type="evidence" value="ECO:0007669"/>
    <property type="project" value="UniProtKB-KW"/>
</dbReference>
<evidence type="ECO:0000256" key="1">
    <source>
        <dbReference type="ARBA" id="ARBA00008645"/>
    </source>
</evidence>
<dbReference type="AlphaFoldDB" id="A0A7K3LJZ7"/>
<protein>
    <submittedName>
        <fullName evidence="2">Dipeptidyl aminopeptidase</fullName>
    </submittedName>
</protein>
<dbReference type="PANTHER" id="PTHR22946">
    <property type="entry name" value="DIENELACTONE HYDROLASE DOMAIN-CONTAINING PROTEIN-RELATED"/>
    <property type="match status" value="1"/>
</dbReference>
<keyword evidence="2" id="KW-0645">Protease</keyword>
<evidence type="ECO:0000313" key="2">
    <source>
        <dbReference type="EMBL" id="NDK88550.1"/>
    </source>
</evidence>
<dbReference type="Gene3D" id="1.20.1440.110">
    <property type="entry name" value="acylaminoacyl peptidase"/>
    <property type="match status" value="1"/>
</dbReference>
<dbReference type="RefSeq" id="WP_059035811.1">
    <property type="nucleotide sequence ID" value="NZ_JAADZU010000006.1"/>
</dbReference>
<proteinExistence type="inferred from homology"/>
<keyword evidence="3" id="KW-1185">Reference proteome</keyword>
<dbReference type="InterPro" id="IPR050261">
    <property type="entry name" value="FrsA_esterase"/>
</dbReference>
<accession>A0A7K3LJZ7</accession>
<dbReference type="PANTHER" id="PTHR22946:SF12">
    <property type="entry name" value="CONIDIAL PIGMENT BIOSYNTHESIS PROTEIN AYG1 (AFU_ORTHOLOGUE AFUA_2G17550)"/>
    <property type="match status" value="1"/>
</dbReference>
<dbReference type="InterPro" id="IPR029058">
    <property type="entry name" value="AB_hydrolase_fold"/>
</dbReference>
<organism evidence="2 3">
    <name type="scientific">Gordonia desulfuricans</name>
    <dbReference type="NCBI Taxonomy" id="89051"/>
    <lineage>
        <taxon>Bacteria</taxon>
        <taxon>Bacillati</taxon>
        <taxon>Actinomycetota</taxon>
        <taxon>Actinomycetes</taxon>
        <taxon>Mycobacteriales</taxon>
        <taxon>Gordoniaceae</taxon>
        <taxon>Gordonia</taxon>
    </lineage>
</organism>
<dbReference type="SUPFAM" id="SSF53474">
    <property type="entry name" value="alpha/beta-Hydrolases"/>
    <property type="match status" value="1"/>
</dbReference>
<comment type="caution">
    <text evidence="2">The sequence shown here is derived from an EMBL/GenBank/DDBJ whole genome shotgun (WGS) entry which is preliminary data.</text>
</comment>
<keyword evidence="2" id="KW-0031">Aminopeptidase</keyword>
<gene>
    <name evidence="2" type="ORF">GYA93_02980</name>
</gene>